<comment type="caution">
    <text evidence="8">The sequence shown here is derived from an EMBL/GenBank/DDBJ whole genome shotgun (WGS) entry which is preliminary data.</text>
</comment>
<reference evidence="8 9" key="1">
    <citation type="submission" date="2020-10" db="EMBL/GenBank/DDBJ databases">
        <authorList>
            <person name="Sedaghatjoo S."/>
        </authorList>
    </citation>
    <scope>NUCLEOTIDE SEQUENCE [LARGE SCALE GENOMIC DNA]</scope>
    <source>
        <strain evidence="8 9">LLFL</strain>
    </source>
</reference>
<dbReference type="GO" id="GO:0006506">
    <property type="term" value="P:GPI anchor biosynthetic process"/>
    <property type="evidence" value="ECO:0007669"/>
    <property type="project" value="TreeGrafter"/>
</dbReference>
<evidence type="ECO:0000256" key="7">
    <source>
        <dbReference type="SAM" id="Phobius"/>
    </source>
</evidence>
<feature type="compositionally biased region" description="Low complexity" evidence="6">
    <location>
        <begin position="288"/>
        <end position="299"/>
    </location>
</feature>
<keyword evidence="4 7" id="KW-1133">Transmembrane helix</keyword>
<accession>A0A9N8LR27</accession>
<evidence type="ECO:0000256" key="2">
    <source>
        <dbReference type="ARBA" id="ARBA00010323"/>
    </source>
</evidence>
<evidence type="ECO:0000256" key="5">
    <source>
        <dbReference type="ARBA" id="ARBA00023136"/>
    </source>
</evidence>
<evidence type="ECO:0000256" key="6">
    <source>
        <dbReference type="SAM" id="MobiDB-lite"/>
    </source>
</evidence>
<protein>
    <recommendedName>
        <fullName evidence="10">Glycerol transporter</fullName>
    </recommendedName>
</protein>
<feature type="transmembrane region" description="Helical" evidence="7">
    <location>
        <begin position="206"/>
        <end position="224"/>
    </location>
</feature>
<evidence type="ECO:0000256" key="3">
    <source>
        <dbReference type="ARBA" id="ARBA00022692"/>
    </source>
</evidence>
<feature type="transmembrane region" description="Helical" evidence="7">
    <location>
        <begin position="385"/>
        <end position="405"/>
    </location>
</feature>
<keyword evidence="3 7" id="KW-0812">Transmembrane</keyword>
<dbReference type="PANTHER" id="PTHR13285:SF18">
    <property type="entry name" value="PROTEIN-CYSTEINE N-PALMITOYLTRANSFERASE RASP"/>
    <property type="match status" value="1"/>
</dbReference>
<feature type="transmembrane region" description="Helical" evidence="7">
    <location>
        <begin position="309"/>
        <end position="330"/>
    </location>
</feature>
<evidence type="ECO:0000256" key="1">
    <source>
        <dbReference type="ARBA" id="ARBA00004141"/>
    </source>
</evidence>
<keyword evidence="5 7" id="KW-0472">Membrane</keyword>
<dbReference type="Proteomes" id="UP000836404">
    <property type="component" value="Unassembled WGS sequence"/>
</dbReference>
<feature type="transmembrane region" description="Helical" evidence="7">
    <location>
        <begin position="453"/>
        <end position="479"/>
    </location>
</feature>
<gene>
    <name evidence="8" type="ORF">JKILLFL_G7900</name>
</gene>
<feature type="transmembrane region" description="Helical" evidence="7">
    <location>
        <begin position="517"/>
        <end position="542"/>
    </location>
</feature>
<dbReference type="AlphaFoldDB" id="A0A9N8LR27"/>
<dbReference type="InterPro" id="IPR051085">
    <property type="entry name" value="MB_O-acyltransferase"/>
</dbReference>
<feature type="transmembrane region" description="Helical" evidence="7">
    <location>
        <begin position="351"/>
        <end position="373"/>
    </location>
</feature>
<keyword evidence="9" id="KW-1185">Reference proteome</keyword>
<organism evidence="8 9">
    <name type="scientific">Tilletia laevis</name>
    <dbReference type="NCBI Taxonomy" id="157183"/>
    <lineage>
        <taxon>Eukaryota</taxon>
        <taxon>Fungi</taxon>
        <taxon>Dikarya</taxon>
        <taxon>Basidiomycota</taxon>
        <taxon>Ustilaginomycotina</taxon>
        <taxon>Exobasidiomycetes</taxon>
        <taxon>Tilletiales</taxon>
        <taxon>Tilletiaceae</taxon>
        <taxon>Tilletia</taxon>
    </lineage>
</organism>
<feature type="transmembrane region" description="Helical" evidence="7">
    <location>
        <begin position="485"/>
        <end position="505"/>
    </location>
</feature>
<feature type="region of interest" description="Disordered" evidence="6">
    <location>
        <begin position="276"/>
        <end position="299"/>
    </location>
</feature>
<feature type="transmembrane region" description="Helical" evidence="7">
    <location>
        <begin position="120"/>
        <end position="142"/>
    </location>
</feature>
<comment type="subcellular location">
    <subcellularLocation>
        <location evidence="1">Membrane</location>
        <topology evidence="1">Multi-pass membrane protein</topology>
    </subcellularLocation>
</comment>
<dbReference type="GO" id="GO:0005783">
    <property type="term" value="C:endoplasmic reticulum"/>
    <property type="evidence" value="ECO:0007669"/>
    <property type="project" value="TreeGrafter"/>
</dbReference>
<dbReference type="GO" id="GO:0008374">
    <property type="term" value="F:O-acyltransferase activity"/>
    <property type="evidence" value="ECO:0007669"/>
    <property type="project" value="TreeGrafter"/>
</dbReference>
<evidence type="ECO:0000313" key="9">
    <source>
        <dbReference type="Proteomes" id="UP000836404"/>
    </source>
</evidence>
<feature type="transmembrane region" description="Helical" evidence="7">
    <location>
        <begin position="554"/>
        <end position="578"/>
    </location>
</feature>
<feature type="transmembrane region" description="Helical" evidence="7">
    <location>
        <begin position="162"/>
        <end position="194"/>
    </location>
</feature>
<evidence type="ECO:0008006" key="10">
    <source>
        <dbReference type="Google" id="ProtNLM"/>
    </source>
</evidence>
<sequence length="594" mass="67128">MLPIHVEARPAAPPSMQELLGPRGLASLTVNELELSPSGSQPSASASAPKTRPARWGSNEFRFYFCVLAVVIPYMVWVPMSISHESHPNFPLYRHLLKKGWLLGRLRDNSDHQYRSFRSFVALLVAVAALYTLLSKIAALASPLRLSFLLPASTARAPNNRLLFLSFFAAVFLVALHGTNSIKILLFAGLNYALAHRCGGALDARLVVPAIWAFNIGVLFLAHWTEGLPWKLLGTSFAWLDAYTGLLPRWYINYNISMLRLVSFALDCHWAQTEQRSDRHQPSSNGMAAAQTSRARTTASASREEYRSFLLYMTYIAYPPLFIAGPIMTFNDFAAQLRQPLVIPRQSVLRYAIRWIFCLLTMEFVLHFIWVNAIKDAKAWKGLSLMQLSMVGVWNLIVVWLKLLIPWRFFRLWAMLDGVDAPENMIRCVANNYSTLGFWRSWHRSYNLWIVRYIYIPIGGAANAVPATLLVFTFVALWHDLSLKLLAWGWLVTLFIVPELLARWLVPTKKYGDEPWYRAACGVGGVFNLFLMMGANLVGFAIGLDGMKYMVDQLTGSAGGIPFLLACSATLYIGVQLMMEYREEELRRGVLRKC</sequence>
<evidence type="ECO:0000256" key="4">
    <source>
        <dbReference type="ARBA" id="ARBA00022989"/>
    </source>
</evidence>
<comment type="similarity">
    <text evidence="2">Belongs to the membrane-bound acyltransferase family.</text>
</comment>
<dbReference type="PANTHER" id="PTHR13285">
    <property type="entry name" value="ACYLTRANSFERASE"/>
    <property type="match status" value="1"/>
</dbReference>
<evidence type="ECO:0000313" key="8">
    <source>
        <dbReference type="EMBL" id="CAD6936476.1"/>
    </source>
</evidence>
<name>A0A9N8LR27_9BASI</name>
<dbReference type="InterPro" id="IPR004299">
    <property type="entry name" value="MBOAT_fam"/>
</dbReference>
<dbReference type="EMBL" id="CAJHJF010003580">
    <property type="protein sequence ID" value="CAD6936476.1"/>
    <property type="molecule type" value="Genomic_DNA"/>
</dbReference>
<proteinExistence type="inferred from homology"/>
<feature type="transmembrane region" description="Helical" evidence="7">
    <location>
        <begin position="61"/>
        <end position="80"/>
    </location>
</feature>
<dbReference type="GO" id="GO:0016020">
    <property type="term" value="C:membrane"/>
    <property type="evidence" value="ECO:0007669"/>
    <property type="project" value="UniProtKB-SubCell"/>
</dbReference>
<dbReference type="Pfam" id="PF03062">
    <property type="entry name" value="MBOAT"/>
    <property type="match status" value="1"/>
</dbReference>